<evidence type="ECO:0000313" key="13">
    <source>
        <dbReference type="Proteomes" id="UP000287972"/>
    </source>
</evidence>
<comment type="subcellular location">
    <subcellularLocation>
        <location evidence="1">Membrane</location>
        <topology evidence="1">Lipid-anchor</topology>
        <topology evidence="1">GPI-anchor</topology>
    </subcellularLocation>
    <subcellularLocation>
        <location evidence="2">Secreted</location>
    </subcellularLocation>
</comment>
<evidence type="ECO:0000256" key="8">
    <source>
        <dbReference type="ARBA" id="ARBA00023288"/>
    </source>
</evidence>
<keyword evidence="8" id="KW-0449">Lipoprotein</keyword>
<evidence type="ECO:0000256" key="7">
    <source>
        <dbReference type="ARBA" id="ARBA00023157"/>
    </source>
</evidence>
<feature type="compositionally biased region" description="Polar residues" evidence="9">
    <location>
        <begin position="456"/>
        <end position="495"/>
    </location>
</feature>
<comment type="similarity">
    <text evidence="3">Belongs to the RBT5 family.</text>
</comment>
<protein>
    <recommendedName>
        <fullName evidence="11">CFEM domain-containing protein</fullName>
    </recommendedName>
</protein>
<evidence type="ECO:0000256" key="9">
    <source>
        <dbReference type="SAM" id="MobiDB-lite"/>
    </source>
</evidence>
<sequence length="963" mass="100004">MKATFALLAVTASLGEVSAHWGNWKEAPKYSPPRAVDNKCDDKQKSGWSWGDLDVGRFDKYNDWDFSGWTCGEDKSKRDLSGRTFGKTISGECGSSKESAPSFGCDSGSCGGGYDKFSVKKFHVKPEFDCRLEFHYEMPDGSSCKHQADCSKDGTDVYNSQCGGAKKVRFVYPKQNKPKDKCRIEIPEIDFDCEEAEEPVCTKCQQTSTNTFPYGDNTKTFPGGETQTIPSGEETTSFPAGETQTFPGGEETTTVPSDEETTTAQLPGETTSFPGGEGTTSVPAGEETTTVPAGEETTTVPVGEETTSVPVGEETTTVPSGEETTTAQLPGETTSVPAGEESTTVPSEETNTVPSGEESQTSPISEQTTSYPGGEETTKTFPYGEETTIVTTFDSTSIIFTTEITTVTSCGPEVPDCPATQGTPVVVTQTVPLTTTICPVTETRVETNPPAGETVPATQPEGQKTTTAQSPGETQSVPEGEGSQTVPTGEETNTVPAEGEETAPATEPEAGKTTTAQSPGETQSVPEGEETVPATQPEAGKTTTAQSPGQTESVPEGEEETSAVITTTYDSTSTIYTTEVKTITSCGPEVTNCPVTAGTPAVVTETIAVSTTICPVTETLTGNEKPSYTKPANGGDKTTEGSSPEATTDVPEEETTIVTTYDSTSTIYSTNIKTITSCGPEVTNCPVTAGTPAVVTETVAVSTTICPVTETQTQKSPKPTASKPATEEPETPEDGYNVPDVVPSCLNTFIQYLENCEDNTDAACYCPDKSFVDNVFQCLYAHADNDDIVAEAVSFFQGICAPYAEQNPIIATGADSVTEHITVTGTTIITSAHYTTVVVATTVTEPCVSQGTTIEGSSTVRTIETEIVVPEVGFTSGPAGNGPVPAAPTVPATAPVTAPEAGATGSNPEAPAAGETLITNKPVAGTGGVPVPTSAPGDVPVTAGAARNGMGIAAAILAVAIAL</sequence>
<keyword evidence="5" id="KW-0336">GPI-anchor</keyword>
<evidence type="ECO:0000259" key="11">
    <source>
        <dbReference type="Pfam" id="PF05730"/>
    </source>
</evidence>
<name>A0A428RIV7_9HYPO</name>
<feature type="region of interest" description="Disordered" evidence="9">
    <location>
        <begin position="710"/>
        <end position="738"/>
    </location>
</feature>
<feature type="region of interest" description="Disordered" evidence="9">
    <location>
        <begin position="879"/>
        <end position="913"/>
    </location>
</feature>
<feature type="domain" description="CFEM" evidence="11">
    <location>
        <begin position="737"/>
        <end position="801"/>
    </location>
</feature>
<comment type="caution">
    <text evidence="12">The sequence shown here is derived from an EMBL/GenBank/DDBJ whole genome shotgun (WGS) entry which is preliminary data.</text>
</comment>
<feature type="signal peptide" evidence="10">
    <location>
        <begin position="1"/>
        <end position="19"/>
    </location>
</feature>
<feature type="compositionally biased region" description="Polar residues" evidence="9">
    <location>
        <begin position="327"/>
        <end position="371"/>
    </location>
</feature>
<evidence type="ECO:0000256" key="3">
    <source>
        <dbReference type="ARBA" id="ARBA00010031"/>
    </source>
</evidence>
<feature type="compositionally biased region" description="Polar residues" evidence="9">
    <location>
        <begin position="710"/>
        <end position="719"/>
    </location>
</feature>
<feature type="compositionally biased region" description="Polar residues" evidence="9">
    <location>
        <begin position="264"/>
        <end position="273"/>
    </location>
</feature>
<feature type="region of interest" description="Disordered" evidence="9">
    <location>
        <begin position="441"/>
        <end position="568"/>
    </location>
</feature>
<keyword evidence="5" id="KW-0325">Glycoprotein</keyword>
<dbReference type="EMBL" id="NKCL01000246">
    <property type="protein sequence ID" value="RSL77477.1"/>
    <property type="molecule type" value="Genomic_DNA"/>
</dbReference>
<feature type="compositionally biased region" description="Polar residues" evidence="9">
    <location>
        <begin position="541"/>
        <end position="553"/>
    </location>
</feature>
<keyword evidence="4" id="KW-0964">Secreted</keyword>
<keyword evidence="13" id="KW-1185">Reference proteome</keyword>
<evidence type="ECO:0000313" key="12">
    <source>
        <dbReference type="EMBL" id="RSL77477.1"/>
    </source>
</evidence>
<evidence type="ECO:0000256" key="2">
    <source>
        <dbReference type="ARBA" id="ARBA00004613"/>
    </source>
</evidence>
<feature type="region of interest" description="Disordered" evidence="9">
    <location>
        <begin position="620"/>
        <end position="655"/>
    </location>
</feature>
<dbReference type="InterPro" id="IPR008427">
    <property type="entry name" value="Extracellular_membr_CFEM_dom"/>
</dbReference>
<feature type="region of interest" description="Disordered" evidence="9">
    <location>
        <begin position="212"/>
        <end position="383"/>
    </location>
</feature>
<reference evidence="12 13" key="1">
    <citation type="submission" date="2017-06" db="EMBL/GenBank/DDBJ databases">
        <title>Comparative genomic analysis of Ambrosia Fusariam Clade fungi.</title>
        <authorList>
            <person name="Stajich J.E."/>
            <person name="Carrillo J."/>
            <person name="Kijimoto T."/>
            <person name="Eskalen A."/>
            <person name="O'Donnell K."/>
            <person name="Kasson M."/>
        </authorList>
    </citation>
    <scope>NUCLEOTIDE SEQUENCE [LARGE SCALE GENOMIC DNA]</scope>
    <source>
        <strain evidence="12 13">NRRL62606</strain>
    </source>
</reference>
<feature type="chain" id="PRO_5019151105" description="CFEM domain-containing protein" evidence="10">
    <location>
        <begin position="20"/>
        <end position="963"/>
    </location>
</feature>
<feature type="compositionally biased region" description="Low complexity" evidence="9">
    <location>
        <begin position="284"/>
        <end position="326"/>
    </location>
</feature>
<dbReference type="AlphaFoldDB" id="A0A428RIV7"/>
<evidence type="ECO:0000256" key="1">
    <source>
        <dbReference type="ARBA" id="ARBA00004589"/>
    </source>
</evidence>
<feature type="compositionally biased region" description="Polar residues" evidence="9">
    <location>
        <begin position="212"/>
        <end position="246"/>
    </location>
</feature>
<evidence type="ECO:0000256" key="4">
    <source>
        <dbReference type="ARBA" id="ARBA00022525"/>
    </source>
</evidence>
<keyword evidence="6 10" id="KW-0732">Signal</keyword>
<feature type="compositionally biased region" description="Low complexity" evidence="9">
    <location>
        <begin position="502"/>
        <end position="516"/>
    </location>
</feature>
<dbReference type="GO" id="GO:0005576">
    <property type="term" value="C:extracellular region"/>
    <property type="evidence" value="ECO:0007669"/>
    <property type="project" value="UniProtKB-SubCell"/>
</dbReference>
<gene>
    <name evidence="12" type="ORF">CEP51_009048</name>
</gene>
<keyword evidence="5" id="KW-0472">Membrane</keyword>
<evidence type="ECO:0000256" key="10">
    <source>
        <dbReference type="SAM" id="SignalP"/>
    </source>
</evidence>
<keyword evidence="7" id="KW-1015">Disulfide bond</keyword>
<evidence type="ECO:0000256" key="6">
    <source>
        <dbReference type="ARBA" id="ARBA00022729"/>
    </source>
</evidence>
<evidence type="ECO:0000256" key="5">
    <source>
        <dbReference type="ARBA" id="ARBA00022622"/>
    </source>
</evidence>
<accession>A0A428RIV7</accession>
<dbReference type="GO" id="GO:0098552">
    <property type="term" value="C:side of membrane"/>
    <property type="evidence" value="ECO:0007669"/>
    <property type="project" value="UniProtKB-KW"/>
</dbReference>
<feature type="compositionally biased region" description="Low complexity" evidence="9">
    <location>
        <begin position="879"/>
        <end position="905"/>
    </location>
</feature>
<dbReference type="Proteomes" id="UP000287972">
    <property type="component" value="Unassembled WGS sequence"/>
</dbReference>
<dbReference type="Pfam" id="PF05730">
    <property type="entry name" value="CFEM"/>
    <property type="match status" value="1"/>
</dbReference>
<organism evidence="12 13">
    <name type="scientific">Fusarium floridanum</name>
    <dbReference type="NCBI Taxonomy" id="1325733"/>
    <lineage>
        <taxon>Eukaryota</taxon>
        <taxon>Fungi</taxon>
        <taxon>Dikarya</taxon>
        <taxon>Ascomycota</taxon>
        <taxon>Pezizomycotina</taxon>
        <taxon>Sordariomycetes</taxon>
        <taxon>Hypocreomycetidae</taxon>
        <taxon>Hypocreales</taxon>
        <taxon>Nectriaceae</taxon>
        <taxon>Fusarium</taxon>
        <taxon>Fusarium solani species complex</taxon>
    </lineage>
</organism>
<proteinExistence type="inferred from homology"/>